<sequence>MNQSGASTAFSVQAPSAGEYRLLLHYTSTANPENTSIDLNGTRDWPLPAHLGLRVGGADRGAVYFPRTAPHDGAFPDGRVSIPVTLEAGTNTVSFVHREGSGQVELDRAELSATPRI</sequence>
<evidence type="ECO:0000313" key="1">
    <source>
        <dbReference type="EMBL" id="XCJ75235.1"/>
    </source>
</evidence>
<dbReference type="SUPFAM" id="SSF49785">
    <property type="entry name" value="Galactose-binding domain-like"/>
    <property type="match status" value="1"/>
</dbReference>
<name>A0AAU8J3Y7_9ACTN</name>
<evidence type="ECO:0008006" key="2">
    <source>
        <dbReference type="Google" id="ProtNLM"/>
    </source>
</evidence>
<dbReference type="InterPro" id="IPR008979">
    <property type="entry name" value="Galactose-bd-like_sf"/>
</dbReference>
<proteinExistence type="predicted"/>
<gene>
    <name evidence="1" type="ORF">ABII15_37035</name>
</gene>
<dbReference type="AlphaFoldDB" id="A0AAU8J3Y7"/>
<organism evidence="1">
    <name type="scientific">Streptomyces tabacisoli</name>
    <dbReference type="NCBI Taxonomy" id="3156398"/>
    <lineage>
        <taxon>Bacteria</taxon>
        <taxon>Bacillati</taxon>
        <taxon>Actinomycetota</taxon>
        <taxon>Actinomycetes</taxon>
        <taxon>Kitasatosporales</taxon>
        <taxon>Streptomycetaceae</taxon>
        <taxon>Streptomyces</taxon>
    </lineage>
</organism>
<protein>
    <recommendedName>
        <fullName evidence="2">Gylcosyl hydrolase 115 C-terminal domain-containing protein</fullName>
    </recommendedName>
</protein>
<dbReference type="RefSeq" id="WP_353946670.1">
    <property type="nucleotide sequence ID" value="NZ_CP159534.1"/>
</dbReference>
<dbReference type="Gene3D" id="2.60.120.260">
    <property type="entry name" value="Galactose-binding domain-like"/>
    <property type="match status" value="1"/>
</dbReference>
<accession>A0AAU8J3Y7</accession>
<dbReference type="KEGG" id="stac:ABII15_37035"/>
<reference evidence="1" key="1">
    <citation type="submission" date="2024-06" db="EMBL/GenBank/DDBJ databases">
        <title>Streptomyces sp. strain HUAS MG91 genome sequences.</title>
        <authorList>
            <person name="Mo P."/>
        </authorList>
    </citation>
    <scope>NUCLEOTIDE SEQUENCE</scope>
    <source>
        <strain evidence="1">HUAS MG91</strain>
    </source>
</reference>
<dbReference type="EMBL" id="CP159534">
    <property type="protein sequence ID" value="XCJ75235.1"/>
    <property type="molecule type" value="Genomic_DNA"/>
</dbReference>